<reference evidence="1 2" key="1">
    <citation type="submission" date="2016-10" db="EMBL/GenBank/DDBJ databases">
        <authorList>
            <person name="de Groot N.N."/>
        </authorList>
    </citation>
    <scope>NUCLEOTIDE SEQUENCE [LARGE SCALE GENOMIC DNA]</scope>
    <source>
        <strain evidence="1 2">CGMCC 4.5506</strain>
    </source>
</reference>
<proteinExistence type="predicted"/>
<evidence type="ECO:0000313" key="2">
    <source>
        <dbReference type="Proteomes" id="UP000199494"/>
    </source>
</evidence>
<sequence>MSQEKPPGAPRYLGLDTAESAVGAVVTGHDQTVHAVQGDVFHLYFSAEAEAENVSRPRSSFRHSTAELEQLRKNFVEPPFFTEAVKTLRKCGLVFLQGASGSGRRTAAMMLLWQRFDDQDTKYRLLTLDQEVGDCGLDPESVLHRELLLLDLSSKDAGDLERTGNQFSTFHAAVEEKGAALVVVLPTGASRIQSGSFQPIVNIGRPDPIAVLRNHLREHGIRFDSQQLRKLDAELTTVPMHRLRLFALRVAEMGRDFPSSGFVRWTELARDALIDYSAAVAERVGACAPAQRALLLASALLDGMHADAVHAARDRLLSRLDFPEDERHVLEREGLDEALRQVGVNCDATRHLRFDSPQYSAAVLDHFWANYPELRERLRDWIDDCMWCPALTEADRDHLVYRFAIQACRTGRGLDLCELAERWSRRVGSQRWAFAALASALRETDASTAATQVRRKIYEWASNPALRADLAGILVVVCVRAMANAQADQALVRLRLLAQNSNAEVAQQARKGASALLSSGLSEYRRFIWRMSLWLTRGKRTDADLFLVISEAAQILDTGSRRRPLIGSATIRRQLARCWRASLNFDDSVWGERLRDWVTMAGTSPSGIQLLDVLAEATGGELSRVARVHVFTRDWARQEVNTDERNLRRRTFDALSIRMDRAQELDILNGESE</sequence>
<protein>
    <submittedName>
        <fullName evidence="1">Uncharacterized protein</fullName>
    </submittedName>
</protein>
<name>A0A222VTX6_9PSEU</name>
<dbReference type="OrthoDB" id="3277292at2"/>
<dbReference type="AlphaFoldDB" id="A0A222VTX6"/>
<organism evidence="1 2">
    <name type="scientific">Prauserella marina</name>
    <dbReference type="NCBI Taxonomy" id="530584"/>
    <lineage>
        <taxon>Bacteria</taxon>
        <taxon>Bacillati</taxon>
        <taxon>Actinomycetota</taxon>
        <taxon>Actinomycetes</taxon>
        <taxon>Pseudonocardiales</taxon>
        <taxon>Pseudonocardiaceae</taxon>
        <taxon>Prauserella</taxon>
    </lineage>
</organism>
<keyword evidence="2" id="KW-1185">Reference proteome</keyword>
<accession>A0A222VTX6</accession>
<dbReference type="RefSeq" id="WP_091809721.1">
    <property type="nucleotide sequence ID" value="NZ_CP016353.1"/>
</dbReference>
<dbReference type="Proteomes" id="UP000199494">
    <property type="component" value="Unassembled WGS sequence"/>
</dbReference>
<dbReference type="STRING" id="530584.SAMN05421630_112144"/>
<evidence type="ECO:0000313" key="1">
    <source>
        <dbReference type="EMBL" id="SDD78688.1"/>
    </source>
</evidence>
<gene>
    <name evidence="1" type="ORF">SAMN05421630_112144</name>
</gene>
<dbReference type="EMBL" id="FMZE01000012">
    <property type="protein sequence ID" value="SDD78688.1"/>
    <property type="molecule type" value="Genomic_DNA"/>
</dbReference>
<dbReference type="KEGG" id="pmad:BAY61_21750"/>